<gene>
    <name evidence="2" type="ORF">MNBD_GAMMA13-353</name>
</gene>
<feature type="coiled-coil region" evidence="1">
    <location>
        <begin position="133"/>
        <end position="167"/>
    </location>
</feature>
<sequence>MRKFVLISMSVVLVACQPMPVYHHREGTVPVSVQVDDAALWLEEWHQVLDLPKDKIALILKSWEADFARSNDPRTRLRLALLLTTGPVPVRDQQRARALIEGMDRAETSETTLALAALLQQIIEEQLWSSDRIVELKGESRQLNARVAELEQQLQELTNIEQSIQQRETPGTRKEKP</sequence>
<name>A0A3B0YP59_9ZZZZ</name>
<reference evidence="2" key="1">
    <citation type="submission" date="2018-06" db="EMBL/GenBank/DDBJ databases">
        <authorList>
            <person name="Zhirakovskaya E."/>
        </authorList>
    </citation>
    <scope>NUCLEOTIDE SEQUENCE</scope>
</reference>
<accession>A0A3B0YP59</accession>
<evidence type="ECO:0000313" key="2">
    <source>
        <dbReference type="EMBL" id="VAW81221.1"/>
    </source>
</evidence>
<organism evidence="2">
    <name type="scientific">hydrothermal vent metagenome</name>
    <dbReference type="NCBI Taxonomy" id="652676"/>
    <lineage>
        <taxon>unclassified sequences</taxon>
        <taxon>metagenomes</taxon>
        <taxon>ecological metagenomes</taxon>
    </lineage>
</organism>
<keyword evidence="1" id="KW-0175">Coiled coil</keyword>
<evidence type="ECO:0000256" key="1">
    <source>
        <dbReference type="SAM" id="Coils"/>
    </source>
</evidence>
<dbReference type="PROSITE" id="PS51257">
    <property type="entry name" value="PROKAR_LIPOPROTEIN"/>
    <property type="match status" value="1"/>
</dbReference>
<protein>
    <submittedName>
        <fullName evidence="2">Uncharacterized protein</fullName>
    </submittedName>
</protein>
<dbReference type="AlphaFoldDB" id="A0A3B0YP59"/>
<dbReference type="EMBL" id="UOFK01000252">
    <property type="protein sequence ID" value="VAW81221.1"/>
    <property type="molecule type" value="Genomic_DNA"/>
</dbReference>
<proteinExistence type="predicted"/>